<name>A0ABW3LIR1_9BACI</name>
<feature type="domain" description="DUF3048" evidence="2">
    <location>
        <begin position="57"/>
        <end position="199"/>
    </location>
</feature>
<comment type="caution">
    <text evidence="4">The sequence shown here is derived from an EMBL/GenBank/DDBJ whole genome shotgun (WGS) entry which is preliminary data.</text>
</comment>
<dbReference type="InterPro" id="IPR023158">
    <property type="entry name" value="YerB-like_sf"/>
</dbReference>
<dbReference type="Pfam" id="PF17479">
    <property type="entry name" value="DUF3048_C"/>
    <property type="match status" value="1"/>
</dbReference>
<dbReference type="InterPro" id="IPR021416">
    <property type="entry name" value="DUF3048_N"/>
</dbReference>
<dbReference type="PROSITE" id="PS51257">
    <property type="entry name" value="PROKAR_LIPOPROTEIN"/>
    <property type="match status" value="1"/>
</dbReference>
<dbReference type="InterPro" id="IPR035328">
    <property type="entry name" value="DUF3048_C"/>
</dbReference>
<organism evidence="4 5">
    <name type="scientific">Virgibacillus byunsanensis</name>
    <dbReference type="NCBI Taxonomy" id="570945"/>
    <lineage>
        <taxon>Bacteria</taxon>
        <taxon>Bacillati</taxon>
        <taxon>Bacillota</taxon>
        <taxon>Bacilli</taxon>
        <taxon>Bacillales</taxon>
        <taxon>Bacillaceae</taxon>
        <taxon>Virgibacillus</taxon>
    </lineage>
</organism>
<evidence type="ECO:0000259" key="2">
    <source>
        <dbReference type="Pfam" id="PF11258"/>
    </source>
</evidence>
<dbReference type="Pfam" id="PF11258">
    <property type="entry name" value="DUF3048"/>
    <property type="match status" value="1"/>
</dbReference>
<feature type="domain" description="DUF3048" evidence="3">
    <location>
        <begin position="231"/>
        <end position="339"/>
    </location>
</feature>
<feature type="region of interest" description="Disordered" evidence="1">
    <location>
        <begin position="23"/>
        <end position="45"/>
    </location>
</feature>
<evidence type="ECO:0000313" key="4">
    <source>
        <dbReference type="EMBL" id="MFD1037104.1"/>
    </source>
</evidence>
<dbReference type="EMBL" id="JBHTKJ010000005">
    <property type="protein sequence ID" value="MFD1037104.1"/>
    <property type="molecule type" value="Genomic_DNA"/>
</dbReference>
<feature type="compositionally biased region" description="Basic and acidic residues" evidence="1">
    <location>
        <begin position="24"/>
        <end position="42"/>
    </location>
</feature>
<proteinExistence type="predicted"/>
<accession>A0ABW3LIR1</accession>
<keyword evidence="5" id="KW-1185">Reference proteome</keyword>
<gene>
    <name evidence="4" type="ORF">ACFQ3N_01505</name>
</gene>
<evidence type="ECO:0000256" key="1">
    <source>
        <dbReference type="SAM" id="MobiDB-lite"/>
    </source>
</evidence>
<dbReference type="Gene3D" id="3.50.90.10">
    <property type="entry name" value="YerB-like"/>
    <property type="match status" value="1"/>
</dbReference>
<protein>
    <submittedName>
        <fullName evidence="4">DUF3048 domain-containing protein</fullName>
    </submittedName>
</protein>
<reference evidence="5" key="1">
    <citation type="journal article" date="2019" name="Int. J. Syst. Evol. Microbiol.">
        <title>The Global Catalogue of Microorganisms (GCM) 10K type strain sequencing project: providing services to taxonomists for standard genome sequencing and annotation.</title>
        <authorList>
            <consortium name="The Broad Institute Genomics Platform"/>
            <consortium name="The Broad Institute Genome Sequencing Center for Infectious Disease"/>
            <person name="Wu L."/>
            <person name="Ma J."/>
        </authorList>
    </citation>
    <scope>NUCLEOTIDE SEQUENCE [LARGE SCALE GENOMIC DNA]</scope>
    <source>
        <strain evidence="5">CCUG 56754</strain>
    </source>
</reference>
<sequence>MKRFLCFIVVLIVLLVSCSEDEKETAKDNETKENEVEEKTDSPEEVVEEEFEHVYPLTGVGTNKDTDNRIVSIMVNNHQKARPQTGLSQADIVFEILAEGKITRLLAMFQSESPEVVGPVRSAREYYFDLAERYNALYIYHGAAGFIDDMIVNRGIHFLNGAIYDNDGNLFKRESFRRAPHNSYLQFGAVYDVAETKGYNVTQSYEPLPFLNEEELGEIPGEDAGHVEIVYSDNPTTMNIVEFDYDKTNEKYTRYSDGEKTVELNTEEPIQVDNVFIVEATHQVVDDAGRRAIDLETGGEAYLIQNGKVQQLQWENQDGKIIPVRDGQPVGFAPGKTWVNVMPSSPGIGQSVTVTNE</sequence>
<dbReference type="SUPFAM" id="SSF159774">
    <property type="entry name" value="YerB-like"/>
    <property type="match status" value="1"/>
</dbReference>
<evidence type="ECO:0000313" key="5">
    <source>
        <dbReference type="Proteomes" id="UP001597040"/>
    </source>
</evidence>
<dbReference type="Proteomes" id="UP001597040">
    <property type="component" value="Unassembled WGS sequence"/>
</dbReference>
<evidence type="ECO:0000259" key="3">
    <source>
        <dbReference type="Pfam" id="PF17479"/>
    </source>
</evidence>
<dbReference type="RefSeq" id="WP_390358887.1">
    <property type="nucleotide sequence ID" value="NZ_JBHTKJ010000005.1"/>
</dbReference>